<dbReference type="GO" id="GO:0000398">
    <property type="term" value="P:mRNA splicing, via spliceosome"/>
    <property type="evidence" value="ECO:0007669"/>
    <property type="project" value="UniProtKB-UniRule"/>
</dbReference>
<dbReference type="InterPro" id="IPR045241">
    <property type="entry name" value="Prp46/PLRG1-like"/>
</dbReference>
<dbReference type="PROSITE" id="PS50082">
    <property type="entry name" value="WD_REPEATS_2"/>
    <property type="match status" value="6"/>
</dbReference>
<evidence type="ECO:0000256" key="4">
    <source>
        <dbReference type="ARBA" id="ARBA00026147"/>
    </source>
</evidence>
<comment type="subcellular location">
    <subcellularLocation>
        <location evidence="7">Nucleus</location>
    </subcellularLocation>
</comment>
<keyword evidence="7" id="KW-0747">Spliceosome</keyword>
<keyword evidence="7" id="KW-0507">mRNA processing</keyword>
<feature type="repeat" description="WD" evidence="6">
    <location>
        <begin position="431"/>
        <end position="462"/>
    </location>
</feature>
<keyword evidence="1 6" id="KW-0853">WD repeat</keyword>
<proteinExistence type="inferred from homology"/>
<dbReference type="InterPro" id="IPR001680">
    <property type="entry name" value="WD40_rpt"/>
</dbReference>
<keyword evidence="7" id="KW-0508">mRNA splicing</keyword>
<dbReference type="EMBL" id="LYUB02000018">
    <property type="protein sequence ID" value="OVF06749.1"/>
    <property type="molecule type" value="Genomic_DNA"/>
</dbReference>
<evidence type="ECO:0000256" key="3">
    <source>
        <dbReference type="ARBA" id="ARBA00025726"/>
    </source>
</evidence>
<dbReference type="InterPro" id="IPR036322">
    <property type="entry name" value="WD40_repeat_dom_sf"/>
</dbReference>
<feature type="repeat" description="WD" evidence="6">
    <location>
        <begin position="248"/>
        <end position="289"/>
    </location>
</feature>
<feature type="repeat" description="WD" evidence="6">
    <location>
        <begin position="159"/>
        <end position="192"/>
    </location>
</feature>
<dbReference type="PROSITE" id="PS50294">
    <property type="entry name" value="WD_REPEATS_REGION"/>
    <property type="match status" value="5"/>
</dbReference>
<dbReference type="AlphaFoldDB" id="A0AA91PWH5"/>
<dbReference type="CDD" id="cd00200">
    <property type="entry name" value="WD40"/>
    <property type="match status" value="1"/>
</dbReference>
<feature type="repeat" description="WD" evidence="6">
    <location>
        <begin position="201"/>
        <end position="235"/>
    </location>
</feature>
<evidence type="ECO:0000313" key="10">
    <source>
        <dbReference type="Proteomes" id="UP000195602"/>
    </source>
</evidence>
<dbReference type="SMART" id="SM00320">
    <property type="entry name" value="WD40"/>
    <property type="match status" value="7"/>
</dbReference>
<dbReference type="SUPFAM" id="SSF50978">
    <property type="entry name" value="WD40 repeat-like"/>
    <property type="match status" value="1"/>
</dbReference>
<dbReference type="Gene3D" id="2.130.10.10">
    <property type="entry name" value="YVTN repeat-like/Quinoprotein amine dehydrogenase"/>
    <property type="match status" value="1"/>
</dbReference>
<dbReference type="PROSITE" id="PS00678">
    <property type="entry name" value="WD_REPEATS_1"/>
    <property type="match status" value="2"/>
</dbReference>
<comment type="caution">
    <text evidence="9">The sequence shown here is derived from an EMBL/GenBank/DDBJ whole genome shotgun (WGS) entry which is preliminary data.</text>
</comment>
<dbReference type="GO" id="GO:0071013">
    <property type="term" value="C:catalytic step 2 spliceosome"/>
    <property type="evidence" value="ECO:0007669"/>
    <property type="project" value="TreeGrafter"/>
</dbReference>
<dbReference type="PANTHER" id="PTHR19923">
    <property type="entry name" value="WD40 REPEAT PROTEINPRL1/PRL2-RELATED"/>
    <property type="match status" value="1"/>
</dbReference>
<organism evidence="9 10">
    <name type="scientific">Clavispora lusitaniae</name>
    <name type="common">Candida lusitaniae</name>
    <dbReference type="NCBI Taxonomy" id="36911"/>
    <lineage>
        <taxon>Eukaryota</taxon>
        <taxon>Fungi</taxon>
        <taxon>Dikarya</taxon>
        <taxon>Ascomycota</taxon>
        <taxon>Saccharomycotina</taxon>
        <taxon>Pichiomycetes</taxon>
        <taxon>Metschnikowiaceae</taxon>
        <taxon>Clavispora</taxon>
    </lineage>
</organism>
<dbReference type="Proteomes" id="UP000195602">
    <property type="component" value="Unassembled WGS sequence"/>
</dbReference>
<comment type="similarity">
    <text evidence="3 7">Belongs to the WD repeat PRL1/PRL2 family.</text>
</comment>
<keyword evidence="2 7" id="KW-0677">Repeat</keyword>
<dbReference type="InterPro" id="IPR020472">
    <property type="entry name" value="WD40_PAC1"/>
</dbReference>
<accession>A0AA91PWH5</accession>
<evidence type="ECO:0000256" key="8">
    <source>
        <dbReference type="SAM" id="MobiDB-lite"/>
    </source>
</evidence>
<evidence type="ECO:0000256" key="5">
    <source>
        <dbReference type="ARBA" id="ARBA00033071"/>
    </source>
</evidence>
<dbReference type="GO" id="GO:0000974">
    <property type="term" value="C:Prp19 complex"/>
    <property type="evidence" value="ECO:0007669"/>
    <property type="project" value="TreeGrafter"/>
</dbReference>
<evidence type="ECO:0000256" key="6">
    <source>
        <dbReference type="PROSITE-ProRule" id="PRU00221"/>
    </source>
</evidence>
<feature type="region of interest" description="Disordered" evidence="8">
    <location>
        <begin position="42"/>
        <end position="88"/>
    </location>
</feature>
<dbReference type="PANTHER" id="PTHR19923:SF0">
    <property type="entry name" value="PLEIOTROPIC REGULATOR 1"/>
    <property type="match status" value="1"/>
</dbReference>
<dbReference type="GO" id="GO:0071011">
    <property type="term" value="C:precatalytic spliceosome"/>
    <property type="evidence" value="ECO:0007669"/>
    <property type="project" value="TreeGrafter"/>
</dbReference>
<feature type="repeat" description="WD" evidence="6">
    <location>
        <begin position="290"/>
        <end position="331"/>
    </location>
</feature>
<dbReference type="InterPro" id="IPR019775">
    <property type="entry name" value="WD40_repeat_CS"/>
</dbReference>
<feature type="compositionally biased region" description="Low complexity" evidence="8">
    <location>
        <begin position="64"/>
        <end position="88"/>
    </location>
</feature>
<evidence type="ECO:0000313" key="9">
    <source>
        <dbReference type="EMBL" id="OVF06749.1"/>
    </source>
</evidence>
<evidence type="ECO:0000256" key="2">
    <source>
        <dbReference type="ARBA" id="ARBA00022737"/>
    </source>
</evidence>
<dbReference type="PRINTS" id="PR00320">
    <property type="entry name" value="GPROTEINBRPT"/>
</dbReference>
<protein>
    <recommendedName>
        <fullName evidence="4 7">Pre-mRNA-splicing factor PRP46</fullName>
    </recommendedName>
    <alternativeName>
        <fullName evidence="5 7">Pre-mRNA-processing protein 46</fullName>
    </alternativeName>
</protein>
<comment type="function">
    <text evidence="7">Involved in pre-mRNA splicing and required for cell cycle progression at G2/M.</text>
</comment>
<feature type="region of interest" description="Disordered" evidence="8">
    <location>
        <begin position="102"/>
        <end position="123"/>
    </location>
</feature>
<feature type="repeat" description="WD" evidence="6">
    <location>
        <begin position="390"/>
        <end position="424"/>
    </location>
</feature>
<evidence type="ECO:0000256" key="1">
    <source>
        <dbReference type="ARBA" id="ARBA00022574"/>
    </source>
</evidence>
<dbReference type="Pfam" id="PF00400">
    <property type="entry name" value="WD40"/>
    <property type="match status" value="6"/>
</dbReference>
<keyword evidence="7" id="KW-0539">Nucleus</keyword>
<dbReference type="KEGG" id="clus:A9F13_18g00616"/>
<feature type="compositionally biased region" description="Polar residues" evidence="8">
    <location>
        <begin position="102"/>
        <end position="115"/>
    </location>
</feature>
<comment type="subunit">
    <text evidence="7">Associated with the spliceosome.</text>
</comment>
<reference evidence="9 10" key="1">
    <citation type="submission" date="2017-04" db="EMBL/GenBank/DDBJ databases">
        <title>Draft genome of the yeast Clavispora lusitaniae type strain CBS 6936.</title>
        <authorList>
            <person name="Durrens P."/>
            <person name="Klopp C."/>
            <person name="Biteau N."/>
            <person name="Fitton-Ouhabi V."/>
            <person name="Dementhon K."/>
            <person name="Accoceberry I."/>
            <person name="Sherman D.J."/>
            <person name="Noel T."/>
        </authorList>
    </citation>
    <scope>NUCLEOTIDE SEQUENCE [LARGE SCALE GENOMIC DNA]</scope>
    <source>
        <strain evidence="9 10">CBS 6936</strain>
    </source>
</reference>
<sequence length="469" mass="49640">MLFHKLVQTPVELVPKDELADAVYASVKLEGLLGDGRIVQAEADPASDPSTKGRLSASNSAFPNTDTNRSTNTSTDTNKSTDTNTSTDTNINAHVAIGLDANTSHSGLTGPSNPNAGYPTHTVARSYNNKTDVAAKDTAQEPGAAKDTAPKWRLRTLLAGAHQGWVRCVAVDPVSNAWFATGSADASVKVWDWAGSVRATISGHILGVRALAISPRYAYMFSGSEDKSVRCWDLERTSSPAGCQVRTYHGHVGGVYALALHPELDVLFSAGRDGAVRVWDMRTRAAVMVLTGHRGDVTSLAAQVADPQVCSAGMDGTVRLWDLRSQKTHLTLTQHARGVRALAMHPHESTMATADANGIKQWVLPGGELLAQFGGLAANNGSPDPAGNIVNTLAINPASNELVAGHADGALRFYDYESGARTFTARSVPAQGADRTTIYAASFDMSGSRLVTAESDKAVKIWAPDVQDI</sequence>
<evidence type="ECO:0000256" key="7">
    <source>
        <dbReference type="RuleBase" id="RU369036"/>
    </source>
</evidence>
<name>A0AA91PWH5_CLALS</name>
<gene>
    <name evidence="9" type="ORF">A9F13_18g00616</name>
</gene>
<dbReference type="InterPro" id="IPR015943">
    <property type="entry name" value="WD40/YVTN_repeat-like_dom_sf"/>
</dbReference>